<evidence type="ECO:0000313" key="4">
    <source>
        <dbReference type="Proteomes" id="UP000281985"/>
    </source>
</evidence>
<evidence type="ECO:0000259" key="2">
    <source>
        <dbReference type="Pfam" id="PF00582"/>
    </source>
</evidence>
<organism evidence="3 4">
    <name type="scientific">Dokdonia sinensis</name>
    <dbReference type="NCBI Taxonomy" id="2479847"/>
    <lineage>
        <taxon>Bacteria</taxon>
        <taxon>Pseudomonadati</taxon>
        <taxon>Bacteroidota</taxon>
        <taxon>Flavobacteriia</taxon>
        <taxon>Flavobacteriales</taxon>
        <taxon>Flavobacteriaceae</taxon>
        <taxon>Dokdonia</taxon>
    </lineage>
</organism>
<dbReference type="PANTHER" id="PTHR46268:SF6">
    <property type="entry name" value="UNIVERSAL STRESS PROTEIN UP12"/>
    <property type="match status" value="1"/>
</dbReference>
<accession>A0A3M0H355</accession>
<keyword evidence="4" id="KW-1185">Reference proteome</keyword>
<sequence>MIRVLVPTDFSDHSYNALSYAHMLFQEVAVEFTLFNAYEASALQLVGNKSPLRLGTIYKSLKVKSLEALKTLKKDIDARNEIKNHTYVFQTYEGHLRDGVDAMSKNDFDFIIIGSKGATGLKEIFIGSVTQSIVSLHQEIPLLIVPEKANFRVPDNIGFATDFTRDYAKEELAPLLTLTDLWKSTVRMVEVYDVPGLSPAQKTHLQHLEMLLMDVNYRFHVIPEFSSLENCINAFNNELEIDLMVLIDYPKNFFERLMRENVIKKMTFHTTLPFLILPGRN</sequence>
<dbReference type="SUPFAM" id="SSF52402">
    <property type="entry name" value="Adenine nucleotide alpha hydrolases-like"/>
    <property type="match status" value="2"/>
</dbReference>
<comment type="similarity">
    <text evidence="1">Belongs to the universal stress protein A family.</text>
</comment>
<dbReference type="OrthoDB" id="9788959at2"/>
<evidence type="ECO:0000256" key="1">
    <source>
        <dbReference type="ARBA" id="ARBA00008791"/>
    </source>
</evidence>
<dbReference type="PRINTS" id="PR01438">
    <property type="entry name" value="UNVRSLSTRESS"/>
</dbReference>
<name>A0A3M0H355_9FLAO</name>
<dbReference type="PANTHER" id="PTHR46268">
    <property type="entry name" value="STRESS RESPONSE PROTEIN NHAX"/>
    <property type="match status" value="1"/>
</dbReference>
<gene>
    <name evidence="3" type="ORF">EAX61_01650</name>
</gene>
<feature type="domain" description="UspA" evidence="2">
    <location>
        <begin position="3"/>
        <end position="146"/>
    </location>
</feature>
<protein>
    <submittedName>
        <fullName evidence="3">Universal stress protein</fullName>
    </submittedName>
</protein>
<dbReference type="InterPro" id="IPR006015">
    <property type="entry name" value="Universal_stress_UspA"/>
</dbReference>
<dbReference type="Gene3D" id="3.40.50.12370">
    <property type="match status" value="1"/>
</dbReference>
<evidence type="ECO:0000313" key="3">
    <source>
        <dbReference type="EMBL" id="RMB64106.1"/>
    </source>
</evidence>
<reference evidence="3 4" key="1">
    <citation type="submission" date="2018-10" db="EMBL/GenBank/DDBJ databases">
        <title>Dokdonia luteus sp. nov., isolated from sea water.</title>
        <authorList>
            <person name="Zhou L.Y."/>
            <person name="Du Z.J."/>
        </authorList>
    </citation>
    <scope>NUCLEOTIDE SEQUENCE [LARGE SCALE GENOMIC DNA]</scope>
    <source>
        <strain evidence="3 4">SH27</strain>
    </source>
</reference>
<dbReference type="EMBL" id="REFV01000001">
    <property type="protein sequence ID" value="RMB64106.1"/>
    <property type="molecule type" value="Genomic_DNA"/>
</dbReference>
<dbReference type="InterPro" id="IPR006016">
    <property type="entry name" value="UspA"/>
</dbReference>
<comment type="caution">
    <text evidence="3">The sequence shown here is derived from an EMBL/GenBank/DDBJ whole genome shotgun (WGS) entry which is preliminary data.</text>
</comment>
<dbReference type="Proteomes" id="UP000281985">
    <property type="component" value="Unassembled WGS sequence"/>
</dbReference>
<proteinExistence type="inferred from homology"/>
<dbReference type="RefSeq" id="WP_121915902.1">
    <property type="nucleotide sequence ID" value="NZ_REFV01000001.1"/>
</dbReference>
<dbReference type="Pfam" id="PF00582">
    <property type="entry name" value="Usp"/>
    <property type="match status" value="1"/>
</dbReference>
<dbReference type="CDD" id="cd00293">
    <property type="entry name" value="USP-like"/>
    <property type="match status" value="1"/>
</dbReference>
<dbReference type="AlphaFoldDB" id="A0A3M0H355"/>